<accession>A0A6N3EIP8</accession>
<keyword evidence="1" id="KW-0812">Transmembrane</keyword>
<protein>
    <submittedName>
        <fullName evidence="2">Uncharacterized protein</fullName>
    </submittedName>
</protein>
<name>A0A6N3EIP8_9FIRM</name>
<sequence length="374" mass="44358">MIQSRIKEFDKVLFKIQKGRINGFYKVGLGILIFLSLCTPIVNLSEQIQYERFYFKYVVFLGLFIFISTSSYMNLHVYIKQWEDDLSIARRIPVYKNLKYCPISKKDMFKSRFIYLVKYSVLIIFILLATNCIYMLVSIKFKFIEMLKNIILITLIFGFVPGILSLILETKDKIIRWKVVDSIVKIIIFVIAFRVFIYLWEICLNQQIYYSFGQTTVTQNALNENDERFNYGFFIPDIDKLPKYKNISYSSTETRALIFKSLGESLVVDYDSETYYKEKENLEKQYTLLKDVSNLHTLYDEPVLNKAKFSIGSYDFRVVQKYKGEESYFPKDFGMIGVSDEKKSIAYLSFSDTDLDYIDDIEQFVKDYFKYDFE</sequence>
<evidence type="ECO:0000313" key="2">
    <source>
        <dbReference type="EMBL" id="VYU38621.1"/>
    </source>
</evidence>
<organism evidence="2">
    <name type="scientific">Intestinibacter bartlettii</name>
    <dbReference type="NCBI Taxonomy" id="261299"/>
    <lineage>
        <taxon>Bacteria</taxon>
        <taxon>Bacillati</taxon>
        <taxon>Bacillota</taxon>
        <taxon>Clostridia</taxon>
        <taxon>Peptostreptococcales</taxon>
        <taxon>Peptostreptococcaceae</taxon>
        <taxon>Intestinibacter</taxon>
    </lineage>
</organism>
<dbReference type="EMBL" id="CACRUE010000034">
    <property type="protein sequence ID" value="VYU38621.1"/>
    <property type="molecule type" value="Genomic_DNA"/>
</dbReference>
<feature type="transmembrane region" description="Helical" evidence="1">
    <location>
        <begin position="113"/>
        <end position="137"/>
    </location>
</feature>
<reference evidence="2" key="1">
    <citation type="submission" date="2019-11" db="EMBL/GenBank/DDBJ databases">
        <authorList>
            <person name="Feng L."/>
        </authorList>
    </citation>
    <scope>NUCLEOTIDE SEQUENCE</scope>
    <source>
        <strain evidence="2">IbartlettiiLFYP30</strain>
    </source>
</reference>
<feature type="transmembrane region" description="Helical" evidence="1">
    <location>
        <begin position="54"/>
        <end position="73"/>
    </location>
</feature>
<keyword evidence="1" id="KW-1133">Transmembrane helix</keyword>
<gene>
    <name evidence="2" type="ORF">IBLFYP30_00238</name>
</gene>
<keyword evidence="1" id="KW-0472">Membrane</keyword>
<dbReference type="RefSeq" id="WP_156531102.1">
    <property type="nucleotide sequence ID" value="NZ_CACRUE010000034.1"/>
</dbReference>
<evidence type="ECO:0000256" key="1">
    <source>
        <dbReference type="SAM" id="Phobius"/>
    </source>
</evidence>
<feature type="transmembrane region" description="Helical" evidence="1">
    <location>
        <begin position="149"/>
        <end position="168"/>
    </location>
</feature>
<feature type="transmembrane region" description="Helical" evidence="1">
    <location>
        <begin position="180"/>
        <end position="200"/>
    </location>
</feature>
<feature type="transmembrane region" description="Helical" evidence="1">
    <location>
        <begin position="21"/>
        <end position="42"/>
    </location>
</feature>
<dbReference type="AlphaFoldDB" id="A0A6N3EIP8"/>
<proteinExistence type="predicted"/>